<dbReference type="Gene3D" id="3.40.50.12780">
    <property type="entry name" value="N-terminal domain of ligase-like"/>
    <property type="match status" value="1"/>
</dbReference>
<reference evidence="4" key="1">
    <citation type="submission" date="2022-10" db="EMBL/GenBank/DDBJ databases">
        <title>Culturing micro-colonial fungi from biological soil crusts in the Mojave desert and describing Neophaeococcomyces mojavensis, and introducing the new genera and species Taxawa tesnikishii.</title>
        <authorList>
            <person name="Kurbessoian T."/>
            <person name="Stajich J.E."/>
        </authorList>
    </citation>
    <scope>NUCLEOTIDE SEQUENCE</scope>
    <source>
        <strain evidence="4">TK_1</strain>
    </source>
</reference>
<dbReference type="SUPFAM" id="SSF56801">
    <property type="entry name" value="Acetyl-CoA synthetase-like"/>
    <property type="match status" value="1"/>
</dbReference>
<keyword evidence="5" id="KW-1185">Reference proteome</keyword>
<dbReference type="InterPro" id="IPR045851">
    <property type="entry name" value="AMP-bd_C_sf"/>
</dbReference>
<dbReference type="EMBL" id="JAPDRL010000077">
    <property type="protein sequence ID" value="KAJ9659265.1"/>
    <property type="molecule type" value="Genomic_DNA"/>
</dbReference>
<evidence type="ECO:0008006" key="6">
    <source>
        <dbReference type="Google" id="ProtNLM"/>
    </source>
</evidence>
<dbReference type="Proteomes" id="UP001172684">
    <property type="component" value="Unassembled WGS sequence"/>
</dbReference>
<organism evidence="4 5">
    <name type="scientific">Coniosporium apollinis</name>
    <dbReference type="NCBI Taxonomy" id="61459"/>
    <lineage>
        <taxon>Eukaryota</taxon>
        <taxon>Fungi</taxon>
        <taxon>Dikarya</taxon>
        <taxon>Ascomycota</taxon>
        <taxon>Pezizomycotina</taxon>
        <taxon>Dothideomycetes</taxon>
        <taxon>Dothideomycetes incertae sedis</taxon>
        <taxon>Coniosporium</taxon>
    </lineage>
</organism>
<dbReference type="Pfam" id="PF13193">
    <property type="entry name" value="AMP-binding_C"/>
    <property type="match status" value="1"/>
</dbReference>
<gene>
    <name evidence="4" type="ORF">H2201_007415</name>
</gene>
<dbReference type="InterPro" id="IPR025110">
    <property type="entry name" value="AMP-bd_C"/>
</dbReference>
<comment type="caution">
    <text evidence="4">The sequence shown here is derived from an EMBL/GenBank/DDBJ whole genome shotgun (WGS) entry which is preliminary data.</text>
</comment>
<keyword evidence="1" id="KW-1133">Transmembrane helix</keyword>
<keyword evidence="1" id="KW-0812">Transmembrane</keyword>
<name>A0ABQ9NIY3_9PEZI</name>
<dbReference type="CDD" id="cd05911">
    <property type="entry name" value="Firefly_Luc_like"/>
    <property type="match status" value="1"/>
</dbReference>
<evidence type="ECO:0000259" key="3">
    <source>
        <dbReference type="Pfam" id="PF13193"/>
    </source>
</evidence>
<dbReference type="InterPro" id="IPR042099">
    <property type="entry name" value="ANL_N_sf"/>
</dbReference>
<dbReference type="Pfam" id="PF00501">
    <property type="entry name" value="AMP-binding"/>
    <property type="match status" value="1"/>
</dbReference>
<keyword evidence="1" id="KW-0472">Membrane</keyword>
<dbReference type="Gene3D" id="3.30.300.30">
    <property type="match status" value="1"/>
</dbReference>
<dbReference type="PANTHER" id="PTHR24096">
    <property type="entry name" value="LONG-CHAIN-FATTY-ACID--COA LIGASE"/>
    <property type="match status" value="1"/>
</dbReference>
<protein>
    <recommendedName>
        <fullName evidence="6">4-coumarate-CoA ligase</fullName>
    </recommendedName>
</protein>
<feature type="domain" description="AMP-binding enzyme C-terminal" evidence="3">
    <location>
        <begin position="465"/>
        <end position="540"/>
    </location>
</feature>
<dbReference type="InterPro" id="IPR000873">
    <property type="entry name" value="AMP-dep_synth/lig_dom"/>
</dbReference>
<evidence type="ECO:0000256" key="1">
    <source>
        <dbReference type="SAM" id="Phobius"/>
    </source>
</evidence>
<accession>A0ABQ9NIY3</accession>
<evidence type="ECO:0000313" key="5">
    <source>
        <dbReference type="Proteomes" id="UP001172684"/>
    </source>
</evidence>
<feature type="domain" description="AMP-dependent synthetase/ligase" evidence="2">
    <location>
        <begin position="29"/>
        <end position="414"/>
    </location>
</feature>
<sequence>MYIKSRWSIPIPQVDLPTYLFTSPSAPLPEKPLLISANDPTHYLTHSTYRLYSQRLALGLQRAGLQPGDRVLLFSGNSIFFPVVLMGVIMAGGIFTGANPGYVARELAYQLQDSGATFLITAEASLATALEAADAVGMRHDRIFVFNDNETDEASGPNVQQDRPKGVRHWSHLLAPASSARTFAWEALTTPSQTSRTIALNYSSGTTGPPKGVEITHHNYVSNTAQTVALARLAPDFEAMNARARWLCFLPMYHAMAQTIFCVAAPLRGIPVYVMPKFDFLGMLEAVQKFRITDLILVPPVVVALAKHPAARKFDLSSVERVGSGAAPLGREVCEELERLWPPGKINVKQGWGMTEGTCTVLSWNPEERSESFSVGELVANCEARLVDDNGNEVGPGERGELWVRAPNVMKGYWKRPEATRETVTPDGWLKTGDIAYVDAQGKFFIVDRKKELIKVKGNQVAPAELEALLLEHPAVADAAVIGVTINGEELPRAYIVLKQGTQATEKEIQDFMKGKVSRTKRLDGGVRFVDVIPKNPSGKILRKMLREQAKAEVGDSEARAVKL</sequence>
<evidence type="ECO:0000313" key="4">
    <source>
        <dbReference type="EMBL" id="KAJ9659265.1"/>
    </source>
</evidence>
<proteinExistence type="predicted"/>
<dbReference type="InterPro" id="IPR020845">
    <property type="entry name" value="AMP-binding_CS"/>
</dbReference>
<evidence type="ECO:0000259" key="2">
    <source>
        <dbReference type="Pfam" id="PF00501"/>
    </source>
</evidence>
<dbReference type="PROSITE" id="PS00455">
    <property type="entry name" value="AMP_BINDING"/>
    <property type="match status" value="1"/>
</dbReference>
<feature type="transmembrane region" description="Helical" evidence="1">
    <location>
        <begin position="71"/>
        <end position="95"/>
    </location>
</feature>
<dbReference type="PANTHER" id="PTHR24096:SF424">
    <property type="entry name" value="ACETYL-COA SYNTHETASE-LIKE PROTEIN-RELATED"/>
    <property type="match status" value="1"/>
</dbReference>